<organism evidence="2 3">
    <name type="scientific">Sipha flava</name>
    <name type="common">yellow sugarcane aphid</name>
    <dbReference type="NCBI Taxonomy" id="143950"/>
    <lineage>
        <taxon>Eukaryota</taxon>
        <taxon>Metazoa</taxon>
        <taxon>Ecdysozoa</taxon>
        <taxon>Arthropoda</taxon>
        <taxon>Hexapoda</taxon>
        <taxon>Insecta</taxon>
        <taxon>Pterygota</taxon>
        <taxon>Neoptera</taxon>
        <taxon>Paraneoptera</taxon>
        <taxon>Hemiptera</taxon>
        <taxon>Sternorrhyncha</taxon>
        <taxon>Aphidomorpha</taxon>
        <taxon>Aphidoidea</taxon>
        <taxon>Aphididae</taxon>
        <taxon>Sipha</taxon>
    </lineage>
</organism>
<protein>
    <submittedName>
        <fullName evidence="3">Predicted GPI-anchored protein 58</fullName>
    </submittedName>
</protein>
<feature type="compositionally biased region" description="Polar residues" evidence="1">
    <location>
        <begin position="76"/>
        <end position="88"/>
    </location>
</feature>
<dbReference type="Proteomes" id="UP000694846">
    <property type="component" value="Unplaced"/>
</dbReference>
<evidence type="ECO:0000256" key="1">
    <source>
        <dbReference type="SAM" id="MobiDB-lite"/>
    </source>
</evidence>
<evidence type="ECO:0000313" key="3">
    <source>
        <dbReference type="RefSeq" id="XP_025406057.1"/>
    </source>
</evidence>
<dbReference type="AlphaFoldDB" id="A0A8B8F6V3"/>
<dbReference type="InterPro" id="IPR043502">
    <property type="entry name" value="DNA/RNA_pol_sf"/>
</dbReference>
<proteinExistence type="predicted"/>
<gene>
    <name evidence="3" type="primary">LOC112680234</name>
</gene>
<feature type="compositionally biased region" description="Low complexity" evidence="1">
    <location>
        <begin position="106"/>
        <end position="145"/>
    </location>
</feature>
<dbReference type="InterPro" id="IPR043128">
    <property type="entry name" value="Rev_trsase/Diguanyl_cyclase"/>
</dbReference>
<dbReference type="GO" id="GO:0071897">
    <property type="term" value="P:DNA biosynthetic process"/>
    <property type="evidence" value="ECO:0007669"/>
    <property type="project" value="UniProtKB-ARBA"/>
</dbReference>
<dbReference type="GeneID" id="112680234"/>
<dbReference type="SUPFAM" id="SSF56672">
    <property type="entry name" value="DNA/RNA polymerases"/>
    <property type="match status" value="1"/>
</dbReference>
<sequence length="258" mass="28496">MTFVRLMNEVLRGYLDEFAQVYLDDIVIFSANQDEHRYMNTDKVVEMLEKRAEPLLWAAYCRGWADRTADLVKTLSSSAARSPGTPSTAKPPRPSTYQRFPTTKATGSGRVRAATGTTTATLTTPATKTKTPPQRQPTRPASTQRDITWVRPAPGRPLVPRMPPADPHPPTTEWTGMPSRVAYMTACRHHHLHLPPTSQDHWSPGPRPSNRQSLQPQHRRGRQNGPRSGTSAAEETAGKSRKGSFESAVPADEGDPLG</sequence>
<feature type="compositionally biased region" description="Pro residues" evidence="1">
    <location>
        <begin position="154"/>
        <end position="170"/>
    </location>
</feature>
<accession>A0A8B8F6V3</accession>
<name>A0A8B8F6V3_9HEMI</name>
<keyword evidence="2" id="KW-1185">Reference proteome</keyword>
<dbReference type="OrthoDB" id="6630558at2759"/>
<dbReference type="Gene3D" id="3.30.70.270">
    <property type="match status" value="1"/>
</dbReference>
<dbReference type="RefSeq" id="XP_025406057.1">
    <property type="nucleotide sequence ID" value="XM_025550272.1"/>
</dbReference>
<feature type="compositionally biased region" description="Polar residues" evidence="1">
    <location>
        <begin position="95"/>
        <end position="105"/>
    </location>
</feature>
<evidence type="ECO:0000313" key="2">
    <source>
        <dbReference type="Proteomes" id="UP000694846"/>
    </source>
</evidence>
<feature type="region of interest" description="Disordered" evidence="1">
    <location>
        <begin position="194"/>
        <end position="258"/>
    </location>
</feature>
<reference evidence="3" key="1">
    <citation type="submission" date="2025-08" db="UniProtKB">
        <authorList>
            <consortium name="RefSeq"/>
        </authorList>
    </citation>
    <scope>IDENTIFICATION</scope>
    <source>
        <tissue evidence="3">Whole body</tissue>
    </source>
</reference>
<feature type="region of interest" description="Disordered" evidence="1">
    <location>
        <begin position="76"/>
        <end position="176"/>
    </location>
</feature>